<keyword evidence="5" id="KW-0997">Cell inner membrane</keyword>
<comment type="caution">
    <text evidence="13">The sequence shown here is derived from an EMBL/GenBank/DDBJ whole genome shotgun (WGS) entry which is preliminary data.</text>
</comment>
<dbReference type="AlphaFoldDB" id="A0A4R3Z3R1"/>
<dbReference type="PANTHER" id="PTHR30386">
    <property type="entry name" value="MEMBRANE FUSION SUBUNIT OF EMRAB-TOLC MULTIDRUG EFFLUX PUMP"/>
    <property type="match status" value="1"/>
</dbReference>
<name>A0A4R3Z3R1_9GAMM</name>
<evidence type="ECO:0000256" key="6">
    <source>
        <dbReference type="ARBA" id="ARBA00022692"/>
    </source>
</evidence>
<dbReference type="GO" id="GO:0046677">
    <property type="term" value="P:response to antibiotic"/>
    <property type="evidence" value="ECO:0007669"/>
    <property type="project" value="UniProtKB-ARBA"/>
</dbReference>
<dbReference type="GO" id="GO:0015721">
    <property type="term" value="P:bile acid and bile salt transport"/>
    <property type="evidence" value="ECO:0007669"/>
    <property type="project" value="UniProtKB-ARBA"/>
</dbReference>
<dbReference type="OrthoDB" id="9811754at2"/>
<dbReference type="InterPro" id="IPR058633">
    <property type="entry name" value="EmrA/FarA_HH"/>
</dbReference>
<dbReference type="InterPro" id="IPR050739">
    <property type="entry name" value="MFP"/>
</dbReference>
<accession>A0A4R3Z3R1</accession>
<dbReference type="Proteomes" id="UP000295719">
    <property type="component" value="Unassembled WGS sequence"/>
</dbReference>
<reference evidence="13 14" key="1">
    <citation type="submission" date="2019-03" db="EMBL/GenBank/DDBJ databases">
        <title>Genomic Encyclopedia of Type Strains, Phase IV (KMG-IV): sequencing the most valuable type-strain genomes for metagenomic binning, comparative biology and taxonomic classification.</title>
        <authorList>
            <person name="Goeker M."/>
        </authorList>
    </citation>
    <scope>NUCLEOTIDE SEQUENCE [LARGE SCALE GENOMIC DNA]</scope>
    <source>
        <strain evidence="13 14">DSM 19580</strain>
    </source>
</reference>
<evidence type="ECO:0000256" key="4">
    <source>
        <dbReference type="ARBA" id="ARBA00022475"/>
    </source>
</evidence>
<keyword evidence="6 10" id="KW-0812">Transmembrane</keyword>
<feature type="transmembrane region" description="Helical" evidence="10">
    <location>
        <begin position="33"/>
        <end position="55"/>
    </location>
</feature>
<sequence>MAEKHDNTVQTGEGARAENGKSAAPKKSGKRKLFLVILLLLVIAGAIAYGLYYWLHARYFETTDDAYVTGNLVQITPQVAGTVTAIAADDGDFVRQGQILVRLDPSDALVSQENAEANLAKAVRQVRGMYSNVNNYKAMVAAKKIELERARSDYQRRANLARNGAISQEELSHSRDALTSAETSLTSAQQQLDTTAALVDDTTISSHPDVKVAAAALRKAYLDHVRSTLLAPVSGYVAKRSVQVGSRVQPGTALMAVVPLDQVWIDANFKETQLLQMRIGQPVEIEADLYGSDIAYRGKIESLGVGTGSAFSLLPAQNASGNWIKIVQRLPVRIRLEPDNLDKHPLRIGLSTAVTVDLHNQDGGVLVPEPQHQPRYTTNVFDHQLVEADALVERIIHENGEQARSAGQKKG</sequence>
<keyword evidence="8 10" id="KW-0472">Membrane</keyword>
<feature type="domain" description="p-hydroxybenzoic acid efflux pump subunit AaeA-like beta-barrel" evidence="12">
    <location>
        <begin position="264"/>
        <end position="356"/>
    </location>
</feature>
<comment type="subcellular location">
    <subcellularLocation>
        <location evidence="1">Cell inner membrane</location>
        <topology evidence="1">Single-pass membrane protein</topology>
        <orientation evidence="1">Periplasmic side</orientation>
    </subcellularLocation>
</comment>
<proteinExistence type="inferred from homology"/>
<dbReference type="Gene3D" id="2.40.30.170">
    <property type="match status" value="1"/>
</dbReference>
<dbReference type="EMBL" id="SMCR01000001">
    <property type="protein sequence ID" value="TCW00462.1"/>
    <property type="molecule type" value="Genomic_DNA"/>
</dbReference>
<dbReference type="PANTHER" id="PTHR30386:SF19">
    <property type="entry name" value="MULTIDRUG EXPORT PROTEIN EMRA-RELATED"/>
    <property type="match status" value="1"/>
</dbReference>
<dbReference type="SUPFAM" id="SSF111369">
    <property type="entry name" value="HlyD-like secretion proteins"/>
    <property type="match status" value="2"/>
</dbReference>
<feature type="region of interest" description="Disordered" evidence="9">
    <location>
        <begin position="165"/>
        <end position="184"/>
    </location>
</feature>
<evidence type="ECO:0000313" key="13">
    <source>
        <dbReference type="EMBL" id="TCW00462.1"/>
    </source>
</evidence>
<dbReference type="Gene3D" id="2.40.50.100">
    <property type="match status" value="1"/>
</dbReference>
<keyword evidence="7 10" id="KW-1133">Transmembrane helix</keyword>
<organism evidence="13 14">
    <name type="scientific">Biostraticola tofi</name>
    <dbReference type="NCBI Taxonomy" id="466109"/>
    <lineage>
        <taxon>Bacteria</taxon>
        <taxon>Pseudomonadati</taxon>
        <taxon>Pseudomonadota</taxon>
        <taxon>Gammaproteobacteria</taxon>
        <taxon>Enterobacterales</taxon>
        <taxon>Bruguierivoracaceae</taxon>
        <taxon>Biostraticola</taxon>
    </lineage>
</organism>
<dbReference type="Pfam" id="PF25963">
    <property type="entry name" value="Beta-barrel_AAEA"/>
    <property type="match status" value="1"/>
</dbReference>
<dbReference type="GO" id="GO:1990961">
    <property type="term" value="P:xenobiotic detoxification by transmembrane export across the plasma membrane"/>
    <property type="evidence" value="ECO:0007669"/>
    <property type="project" value="UniProtKB-ARBA"/>
</dbReference>
<evidence type="ECO:0000256" key="7">
    <source>
        <dbReference type="ARBA" id="ARBA00022989"/>
    </source>
</evidence>
<protein>
    <submittedName>
        <fullName evidence="13">Membrane fusion protein (Multidrug efflux system)</fullName>
    </submittedName>
</protein>
<dbReference type="Gene3D" id="1.10.287.470">
    <property type="entry name" value="Helix hairpin bin"/>
    <property type="match status" value="1"/>
</dbReference>
<evidence type="ECO:0000256" key="9">
    <source>
        <dbReference type="SAM" id="MobiDB-lite"/>
    </source>
</evidence>
<evidence type="ECO:0000256" key="1">
    <source>
        <dbReference type="ARBA" id="ARBA00004383"/>
    </source>
</evidence>
<evidence type="ECO:0000256" key="8">
    <source>
        <dbReference type="ARBA" id="ARBA00023136"/>
    </source>
</evidence>
<dbReference type="RefSeq" id="WP_131864014.1">
    <property type="nucleotide sequence ID" value="NZ_SMCR01000001.1"/>
</dbReference>
<evidence type="ECO:0000256" key="5">
    <source>
        <dbReference type="ARBA" id="ARBA00022519"/>
    </source>
</evidence>
<feature type="domain" description="Multidrug export protein EmrA/FarA alpha-helical hairpin" evidence="11">
    <location>
        <begin position="107"/>
        <end position="226"/>
    </location>
</feature>
<evidence type="ECO:0000256" key="3">
    <source>
        <dbReference type="ARBA" id="ARBA00022448"/>
    </source>
</evidence>
<dbReference type="Pfam" id="PF25885">
    <property type="entry name" value="HH_EMRA"/>
    <property type="match status" value="1"/>
</dbReference>
<feature type="region of interest" description="Disordered" evidence="9">
    <location>
        <begin position="1"/>
        <end position="25"/>
    </location>
</feature>
<evidence type="ECO:0000256" key="2">
    <source>
        <dbReference type="ARBA" id="ARBA00009477"/>
    </source>
</evidence>
<dbReference type="FunFam" id="2.40.30.170:FF:000003">
    <property type="entry name" value="Multidrug resistance protein A"/>
    <property type="match status" value="1"/>
</dbReference>
<evidence type="ECO:0000313" key="14">
    <source>
        <dbReference type="Proteomes" id="UP000295719"/>
    </source>
</evidence>
<evidence type="ECO:0000259" key="12">
    <source>
        <dbReference type="Pfam" id="PF25963"/>
    </source>
</evidence>
<keyword evidence="4" id="KW-1003">Cell membrane</keyword>
<gene>
    <name evidence="13" type="ORF">EDC52_101819</name>
</gene>
<dbReference type="InterPro" id="IPR058634">
    <property type="entry name" value="AaeA-lik-b-barrel"/>
</dbReference>
<comment type="similarity">
    <text evidence="2">Belongs to the membrane fusion protein (MFP) (TC 8.A.1) family.</text>
</comment>
<evidence type="ECO:0000259" key="11">
    <source>
        <dbReference type="Pfam" id="PF25885"/>
    </source>
</evidence>
<evidence type="ECO:0000256" key="10">
    <source>
        <dbReference type="SAM" id="Phobius"/>
    </source>
</evidence>
<dbReference type="GO" id="GO:0005886">
    <property type="term" value="C:plasma membrane"/>
    <property type="evidence" value="ECO:0007669"/>
    <property type="project" value="UniProtKB-SubCell"/>
</dbReference>
<keyword evidence="14" id="KW-1185">Reference proteome</keyword>
<keyword evidence="3" id="KW-0813">Transport</keyword>